<dbReference type="Pfam" id="PF00196">
    <property type="entry name" value="GerE"/>
    <property type="match status" value="1"/>
</dbReference>
<dbReference type="SMART" id="SM00421">
    <property type="entry name" value="HTH_LUXR"/>
    <property type="match status" value="1"/>
</dbReference>
<dbReference type="Proteomes" id="UP001354931">
    <property type="component" value="Unassembled WGS sequence"/>
</dbReference>
<dbReference type="SMART" id="SM00448">
    <property type="entry name" value="REC"/>
    <property type="match status" value="1"/>
</dbReference>
<dbReference type="PANTHER" id="PTHR43214">
    <property type="entry name" value="TWO-COMPONENT RESPONSE REGULATOR"/>
    <property type="match status" value="1"/>
</dbReference>
<evidence type="ECO:0000259" key="6">
    <source>
        <dbReference type="PROSITE" id="PS50110"/>
    </source>
</evidence>
<dbReference type="PANTHER" id="PTHR43214:SF43">
    <property type="entry name" value="TWO-COMPONENT RESPONSE REGULATOR"/>
    <property type="match status" value="1"/>
</dbReference>
<sequence>MSDVLSGIPEAAPARTGRTRPIRVLVVDDHPALRIGLRTLFTTVDDLSPVAEAANAADALRAARRPEAPDVAVVDLDLGAGVDGGIRLVRELRALHPAPAVLVLSAYVTAQTVTSALRAGATGFLGKEASAESLLAAVRAVARGETVLGPGVSRHALPGPQGSAPVLTPREADVVRLVAAGLSNREIAARRGISPSTVKSALSAVYTKLGVDSRAAAVATAAGQGLLPGPPPPLSGGSPVAR</sequence>
<dbReference type="PROSITE" id="PS50043">
    <property type="entry name" value="HTH_LUXR_2"/>
    <property type="match status" value="1"/>
</dbReference>
<evidence type="ECO:0000259" key="5">
    <source>
        <dbReference type="PROSITE" id="PS50043"/>
    </source>
</evidence>
<comment type="caution">
    <text evidence="7">The sequence shown here is derived from an EMBL/GenBank/DDBJ whole genome shotgun (WGS) entry which is preliminary data.</text>
</comment>
<evidence type="ECO:0000313" key="7">
    <source>
        <dbReference type="EMBL" id="MEB8337085.1"/>
    </source>
</evidence>
<dbReference type="InterPro" id="IPR001789">
    <property type="entry name" value="Sig_transdc_resp-reg_receiver"/>
</dbReference>
<name>A0ABU6EZB8_9ACTN</name>
<evidence type="ECO:0000256" key="3">
    <source>
        <dbReference type="PROSITE-ProRule" id="PRU00169"/>
    </source>
</evidence>
<dbReference type="EMBL" id="JAOZYC010000032">
    <property type="protein sequence ID" value="MEB8337085.1"/>
    <property type="molecule type" value="Genomic_DNA"/>
</dbReference>
<dbReference type="Gene3D" id="3.40.50.2300">
    <property type="match status" value="1"/>
</dbReference>
<organism evidence="7 8">
    <name type="scientific">Streptomyces endophyticus</name>
    <dbReference type="NCBI Taxonomy" id="714166"/>
    <lineage>
        <taxon>Bacteria</taxon>
        <taxon>Bacillati</taxon>
        <taxon>Actinomycetota</taxon>
        <taxon>Actinomycetes</taxon>
        <taxon>Kitasatosporales</taxon>
        <taxon>Streptomycetaceae</taxon>
        <taxon>Streptomyces</taxon>
    </lineage>
</organism>
<evidence type="ECO:0000256" key="2">
    <source>
        <dbReference type="ARBA" id="ARBA00023125"/>
    </source>
</evidence>
<accession>A0ABU6EZB8</accession>
<protein>
    <submittedName>
        <fullName evidence="7">Response regulator transcription factor</fullName>
    </submittedName>
</protein>
<dbReference type="CDD" id="cd17535">
    <property type="entry name" value="REC_NarL-like"/>
    <property type="match status" value="1"/>
</dbReference>
<dbReference type="PROSITE" id="PS50110">
    <property type="entry name" value="RESPONSE_REGULATORY"/>
    <property type="match status" value="1"/>
</dbReference>
<proteinExistence type="predicted"/>
<dbReference type="Gene3D" id="1.10.10.10">
    <property type="entry name" value="Winged helix-like DNA-binding domain superfamily/Winged helix DNA-binding domain"/>
    <property type="match status" value="1"/>
</dbReference>
<dbReference type="PRINTS" id="PR00038">
    <property type="entry name" value="HTHLUXR"/>
</dbReference>
<dbReference type="SUPFAM" id="SSF52172">
    <property type="entry name" value="CheY-like"/>
    <property type="match status" value="1"/>
</dbReference>
<evidence type="ECO:0000256" key="1">
    <source>
        <dbReference type="ARBA" id="ARBA00022553"/>
    </source>
</evidence>
<feature type="domain" description="HTH luxR-type" evidence="5">
    <location>
        <begin position="160"/>
        <end position="225"/>
    </location>
</feature>
<keyword evidence="8" id="KW-1185">Reference proteome</keyword>
<dbReference type="InterPro" id="IPR011006">
    <property type="entry name" value="CheY-like_superfamily"/>
</dbReference>
<feature type="region of interest" description="Disordered" evidence="4">
    <location>
        <begin position="223"/>
        <end position="242"/>
    </location>
</feature>
<keyword evidence="1 3" id="KW-0597">Phosphoprotein</keyword>
<dbReference type="Pfam" id="PF00072">
    <property type="entry name" value="Response_reg"/>
    <property type="match status" value="1"/>
</dbReference>
<reference evidence="7 8" key="1">
    <citation type="submission" date="2022-10" db="EMBL/GenBank/DDBJ databases">
        <authorList>
            <person name="Xie J."/>
            <person name="Shen N."/>
        </authorList>
    </citation>
    <scope>NUCLEOTIDE SEQUENCE [LARGE SCALE GENOMIC DNA]</scope>
    <source>
        <strain evidence="7 8">YIM65594</strain>
    </source>
</reference>
<feature type="modified residue" description="4-aspartylphosphate" evidence="3">
    <location>
        <position position="75"/>
    </location>
</feature>
<dbReference type="SUPFAM" id="SSF46894">
    <property type="entry name" value="C-terminal effector domain of the bipartite response regulators"/>
    <property type="match status" value="1"/>
</dbReference>
<dbReference type="RefSeq" id="WP_326014721.1">
    <property type="nucleotide sequence ID" value="NZ_JAOZYC010000032.1"/>
</dbReference>
<evidence type="ECO:0000313" key="8">
    <source>
        <dbReference type="Proteomes" id="UP001354931"/>
    </source>
</evidence>
<dbReference type="InterPro" id="IPR000792">
    <property type="entry name" value="Tscrpt_reg_LuxR_C"/>
</dbReference>
<dbReference type="InterPro" id="IPR039420">
    <property type="entry name" value="WalR-like"/>
</dbReference>
<evidence type="ECO:0000256" key="4">
    <source>
        <dbReference type="SAM" id="MobiDB-lite"/>
    </source>
</evidence>
<dbReference type="CDD" id="cd06170">
    <property type="entry name" value="LuxR_C_like"/>
    <property type="match status" value="1"/>
</dbReference>
<keyword evidence="2" id="KW-0238">DNA-binding</keyword>
<dbReference type="InterPro" id="IPR016032">
    <property type="entry name" value="Sig_transdc_resp-reg_C-effctor"/>
</dbReference>
<feature type="domain" description="Response regulatory" evidence="6">
    <location>
        <begin position="23"/>
        <end position="142"/>
    </location>
</feature>
<dbReference type="InterPro" id="IPR036388">
    <property type="entry name" value="WH-like_DNA-bd_sf"/>
</dbReference>
<dbReference type="InterPro" id="IPR058245">
    <property type="entry name" value="NreC/VraR/RcsB-like_REC"/>
</dbReference>
<gene>
    <name evidence="7" type="ORF">OKJ99_06095</name>
</gene>